<proteinExistence type="predicted"/>
<evidence type="ECO:0000256" key="4">
    <source>
        <dbReference type="ARBA" id="ARBA00022777"/>
    </source>
</evidence>
<evidence type="ECO:0000256" key="5">
    <source>
        <dbReference type="ARBA" id="ARBA00022840"/>
    </source>
</evidence>
<dbReference type="EMBL" id="JAHHUM010001171">
    <property type="protein sequence ID" value="KAK5614147.1"/>
    <property type="molecule type" value="Genomic_DNA"/>
</dbReference>
<evidence type="ECO:0000256" key="2">
    <source>
        <dbReference type="ARBA" id="ARBA00022679"/>
    </source>
</evidence>
<dbReference type="AlphaFoldDB" id="A0AAV9RZK4"/>
<comment type="domain">
    <text evidence="6">The EXKPK motif is conserved in inositol-pentakisphosphate 2-kinases of both family 1 and 2.</text>
</comment>
<comment type="catalytic activity">
    <reaction evidence="6">
        <text>1D-myo-inositol 1,3,4,5,6-pentakisphosphate + ATP = 1D-myo-inositol hexakisphosphate + ADP + H(+)</text>
        <dbReference type="Rhea" id="RHEA:20313"/>
        <dbReference type="ChEBI" id="CHEBI:15378"/>
        <dbReference type="ChEBI" id="CHEBI:30616"/>
        <dbReference type="ChEBI" id="CHEBI:57733"/>
        <dbReference type="ChEBI" id="CHEBI:58130"/>
        <dbReference type="ChEBI" id="CHEBI:456216"/>
        <dbReference type="EC" id="2.7.1.158"/>
    </reaction>
</comment>
<protein>
    <recommendedName>
        <fullName evidence="1 6">Inositol-pentakisphosphate 2-kinase</fullName>
        <ecNumber evidence="1 6">2.7.1.158</ecNumber>
    </recommendedName>
</protein>
<dbReference type="EC" id="2.7.1.158" evidence="1 6"/>
<dbReference type="Proteomes" id="UP001311232">
    <property type="component" value="Unassembled WGS sequence"/>
</dbReference>
<gene>
    <name evidence="7" type="ORF">CRENBAI_008604</name>
</gene>
<evidence type="ECO:0000313" key="8">
    <source>
        <dbReference type="Proteomes" id="UP001311232"/>
    </source>
</evidence>
<comment type="caution">
    <text evidence="7">The sequence shown here is derived from an EMBL/GenBank/DDBJ whole genome shotgun (WGS) entry which is preliminary data.</text>
</comment>
<reference evidence="7 8" key="1">
    <citation type="submission" date="2021-06" db="EMBL/GenBank/DDBJ databases">
        <authorList>
            <person name="Palmer J.M."/>
        </authorList>
    </citation>
    <scope>NUCLEOTIDE SEQUENCE [LARGE SCALE GENOMIC DNA]</scope>
    <source>
        <strain evidence="7 8">MEX-2019</strain>
        <tissue evidence="7">Muscle</tissue>
    </source>
</reference>
<evidence type="ECO:0000256" key="6">
    <source>
        <dbReference type="RuleBase" id="RU364126"/>
    </source>
</evidence>
<sequence>MAPSPLLTSLKVTLSVLGPTHLQCGNSLKQQWLEGLHPFLSCSWDSLRGSCWFGLKVHQYRIALTAKDCSIMAALVPSVEEEDDDEDLSSQKHLRDFRPQAFSSSVSILDLDPKPLDSIPRQQRLDQKIVLCYLRTGGALPKGSLPLLPNIITAAEREDRTLLFQPV</sequence>
<dbReference type="GO" id="GO:0032958">
    <property type="term" value="P:inositol phosphate biosynthetic process"/>
    <property type="evidence" value="ECO:0007669"/>
    <property type="project" value="TreeGrafter"/>
</dbReference>
<dbReference type="Pfam" id="PF06090">
    <property type="entry name" value="Ins_P5_2-kin"/>
    <property type="match status" value="1"/>
</dbReference>
<dbReference type="InterPro" id="IPR009286">
    <property type="entry name" value="Ins_P5_2-kin"/>
</dbReference>
<comment type="function">
    <text evidence="6">Phosphorylates Ins(1,3,4,5,6)P5 at position 2 to form Ins(1,2,3,4,5,6)P6 (InsP6 or phytate).</text>
</comment>
<dbReference type="GO" id="GO:0005634">
    <property type="term" value="C:nucleus"/>
    <property type="evidence" value="ECO:0007669"/>
    <property type="project" value="TreeGrafter"/>
</dbReference>
<evidence type="ECO:0000313" key="7">
    <source>
        <dbReference type="EMBL" id="KAK5614147.1"/>
    </source>
</evidence>
<dbReference type="PANTHER" id="PTHR14456">
    <property type="entry name" value="INOSITOL POLYPHOSPHATE KINASE 1"/>
    <property type="match status" value="1"/>
</dbReference>
<accession>A0AAV9RZK4</accession>
<keyword evidence="3 6" id="KW-0547">Nucleotide-binding</keyword>
<keyword evidence="4 6" id="KW-0418">Kinase</keyword>
<name>A0AAV9RZK4_9TELE</name>
<evidence type="ECO:0000256" key="1">
    <source>
        <dbReference type="ARBA" id="ARBA00012023"/>
    </source>
</evidence>
<keyword evidence="8" id="KW-1185">Reference proteome</keyword>
<dbReference type="PANTHER" id="PTHR14456:SF2">
    <property type="entry name" value="INOSITOL-PENTAKISPHOSPHATE 2-KINASE"/>
    <property type="match status" value="1"/>
</dbReference>
<dbReference type="GO" id="GO:0005524">
    <property type="term" value="F:ATP binding"/>
    <property type="evidence" value="ECO:0007669"/>
    <property type="project" value="UniProtKB-KW"/>
</dbReference>
<evidence type="ECO:0000256" key="3">
    <source>
        <dbReference type="ARBA" id="ARBA00022741"/>
    </source>
</evidence>
<organism evidence="7 8">
    <name type="scientific">Crenichthys baileyi</name>
    <name type="common">White River springfish</name>
    <dbReference type="NCBI Taxonomy" id="28760"/>
    <lineage>
        <taxon>Eukaryota</taxon>
        <taxon>Metazoa</taxon>
        <taxon>Chordata</taxon>
        <taxon>Craniata</taxon>
        <taxon>Vertebrata</taxon>
        <taxon>Euteleostomi</taxon>
        <taxon>Actinopterygii</taxon>
        <taxon>Neopterygii</taxon>
        <taxon>Teleostei</taxon>
        <taxon>Neoteleostei</taxon>
        <taxon>Acanthomorphata</taxon>
        <taxon>Ovalentaria</taxon>
        <taxon>Atherinomorphae</taxon>
        <taxon>Cyprinodontiformes</taxon>
        <taxon>Goodeidae</taxon>
        <taxon>Crenichthys</taxon>
    </lineage>
</organism>
<keyword evidence="5 6" id="KW-0067">ATP-binding</keyword>
<keyword evidence="2 6" id="KW-0808">Transferase</keyword>
<dbReference type="GO" id="GO:0035299">
    <property type="term" value="F:inositol-1,3,4,5,6-pentakisphosphate 2-kinase activity"/>
    <property type="evidence" value="ECO:0007669"/>
    <property type="project" value="UniProtKB-EC"/>
</dbReference>